<reference evidence="1 2" key="1">
    <citation type="journal article" date="2016" name="Nat. Commun.">
        <title>Thousands of microbial genomes shed light on interconnected biogeochemical processes in an aquifer system.</title>
        <authorList>
            <person name="Anantharaman K."/>
            <person name="Brown C.T."/>
            <person name="Hug L.A."/>
            <person name="Sharon I."/>
            <person name="Castelle C.J."/>
            <person name="Probst A.J."/>
            <person name="Thomas B.C."/>
            <person name="Singh A."/>
            <person name="Wilkins M.J."/>
            <person name="Karaoz U."/>
            <person name="Brodie E.L."/>
            <person name="Williams K.H."/>
            <person name="Hubbard S.S."/>
            <person name="Banfield J.F."/>
        </authorList>
    </citation>
    <scope>NUCLEOTIDE SEQUENCE [LARGE SCALE GENOMIC DNA]</scope>
</reference>
<comment type="caution">
    <text evidence="1">The sequence shown here is derived from an EMBL/GenBank/DDBJ whole genome shotgun (WGS) entry which is preliminary data.</text>
</comment>
<evidence type="ECO:0000313" key="2">
    <source>
        <dbReference type="Proteomes" id="UP000178646"/>
    </source>
</evidence>
<accession>A0A1G2PUN0</accession>
<proteinExistence type="predicted"/>
<sequence length="65" mass="7499">MQSTHYDGCGTGLLLKELEALGVCYGIVRRLIEEHLSGKMDNKKILWNLIVFQNWHSRFCMGNET</sequence>
<evidence type="ECO:0000313" key="1">
    <source>
        <dbReference type="EMBL" id="OHA51479.1"/>
    </source>
</evidence>
<gene>
    <name evidence="1" type="ORF">A2W59_01265</name>
</gene>
<dbReference type="AlphaFoldDB" id="A0A1G2PUN0"/>
<dbReference type="Proteomes" id="UP000178646">
    <property type="component" value="Unassembled WGS sequence"/>
</dbReference>
<name>A0A1G2PUN0_9BACT</name>
<organism evidence="1 2">
    <name type="scientific">Candidatus Terrybacteria bacterium RIFCSPHIGHO2_02_41_19</name>
    <dbReference type="NCBI Taxonomy" id="1802364"/>
    <lineage>
        <taxon>Bacteria</taxon>
        <taxon>Candidatus Terryibacteriota</taxon>
    </lineage>
</organism>
<protein>
    <submittedName>
        <fullName evidence="1">Uncharacterized protein</fullName>
    </submittedName>
</protein>
<dbReference type="EMBL" id="MHSU01000003">
    <property type="protein sequence ID" value="OHA51479.1"/>
    <property type="molecule type" value="Genomic_DNA"/>
</dbReference>